<dbReference type="Proteomes" id="UP000002429">
    <property type="component" value="Plasmid pMOL28"/>
</dbReference>
<sequence>MPRTPTAFADAELLAITRALQQLDVAHADNRAFLRRAFDAIDRITGRTFGASVYRRLLAAAGVARSPSGQTVAAVIAERKAQPTDAVEAERRGILDDGLRAFLHKEIRVALDETGAGAPRLAVPATAALSATGGNTVGEGAASGILAALLTQRVATLEEENRQLRERAATAEASSRAAQDEAASAQAALAAARAALADKEAGLVAALQAATEELARMGERQAAAERRRALETDAVRQAYRAERDTLAGRVSFLEEELKTARAGVDAYRQALRGRPS</sequence>
<name>Q5NUU3_CUPMC</name>
<evidence type="ECO:0000256" key="1">
    <source>
        <dbReference type="SAM" id="Coils"/>
    </source>
</evidence>
<evidence type="ECO:0000313" key="3">
    <source>
        <dbReference type="EMBL" id="CAI30256.1"/>
    </source>
</evidence>
<reference evidence="2" key="8">
    <citation type="submission" date="2006-04" db="EMBL/GenBank/DDBJ databases">
        <title>Complete sequence of the chromosome of Ralstonia metallidurans CH34.</title>
        <authorList>
            <consortium name="US DOE Joint Genome Institute"/>
            <person name="Copeland A."/>
            <person name="Lucas S."/>
            <person name="Lapidus A."/>
            <person name="Barry K."/>
            <person name="Detter J.C."/>
            <person name="Glavina del Rio T."/>
            <person name="Hammon N."/>
            <person name="Israni S."/>
            <person name="Dalin E."/>
            <person name="Tice H."/>
            <person name="Martinez M."/>
            <person name="Goltsman E."/>
            <person name="Pitluck S."/>
            <person name="Schmutz J."/>
            <person name="Larimer F."/>
            <person name="Land M."/>
            <person name="Hauser L."/>
            <person name="Kyrpides N."/>
            <person name="Kim E."/>
            <person name="Mergeay M."/>
            <person name="Benotmane M.A."/>
            <person name="Vallaeys T."/>
            <person name="Michaux A."/>
            <person name="Monchy S."/>
            <person name="Dunn J."/>
            <person name="McCorkle S."/>
            <person name="Taghavi S."/>
            <person name="van der Lelie D."/>
            <person name="Richardson P."/>
        </authorList>
    </citation>
    <scope>NUCLEOTIDE SEQUENCE</scope>
    <source>
        <strain evidence="2">CH34</strain>
        <plasmid evidence="2">pMOL28</plasmid>
    </source>
</reference>
<geneLocation type="plasmid" evidence="2 4">
    <name>pMOL28</name>
</geneLocation>
<reference evidence="3" key="1">
    <citation type="journal article" date="1993" name="J. Bacteriol.">
        <title>Characterization of the inducible nickel and cobalt resistance determinant cnr from pMOL28 of Alcaligenes eutrophus CH34.</title>
        <authorList>
            <person name="Liesegang H."/>
            <person name="Lemke K."/>
            <person name="Siddiqui R.A."/>
            <person name="Schlegel H.G."/>
        </authorList>
    </citation>
    <scope>NUCLEOTIDE SEQUENCE</scope>
    <source>
        <strain evidence="3">CH34</strain>
    </source>
</reference>
<dbReference type="AlphaFoldDB" id="Q5NUU3"/>
<reference evidence="3" key="5">
    <citation type="journal article" date="2000" name="J. Bacteriol.">
        <title>Regulation of the cnr cobalt and nickel resistance determinant of Ralstonia eutropha (Alcaligenes eutrophus) CH34.</title>
        <authorList>
            <person name="Tibazarwa C."/>
            <person name="Wuertz S."/>
            <person name="Mergeay M."/>
            <person name="Wyns L."/>
            <person name="van Der Lelie D."/>
        </authorList>
    </citation>
    <scope>NUCLEOTIDE SEQUENCE</scope>
    <source>
        <strain evidence="3">CH34</strain>
    </source>
</reference>
<proteinExistence type="predicted"/>
<keyword evidence="4" id="KW-1185">Reference proteome</keyword>
<dbReference type="GeneID" id="92822980"/>
<evidence type="ECO:0000313" key="4">
    <source>
        <dbReference type="Proteomes" id="UP000002429"/>
    </source>
</evidence>
<reference evidence="3" key="4">
    <citation type="journal article" date="2000" name="J. Bacteriol.">
        <title>Regulation of the cnr cobalt and nickel resistance determinant from Ralstonia sp. strain CH34.</title>
        <authorList>
            <person name="Grass G."/>
            <person name="Grosse C."/>
            <person name="Nies D.H."/>
        </authorList>
    </citation>
    <scope>NUCLEOTIDE SEQUENCE</scope>
    <source>
        <plasmid evidence="3">pMOL28</plasmid>
    </source>
</reference>
<keyword evidence="2" id="KW-0614">Plasmid</keyword>
<dbReference type="RefSeq" id="WP_011239987.1">
    <property type="nucleotide sequence ID" value="NC_006525.1"/>
</dbReference>
<dbReference type="KEGG" id="rme:Rmet_6321"/>
<reference evidence="2" key="10">
    <citation type="submission" date="2010-02" db="EMBL/GenBank/DDBJ databases">
        <authorList>
            <person name="Janssen P.J."/>
            <person name="Van Houdt R."/>
            <person name="Moors H."/>
            <person name="Monsieurs P."/>
            <person name="Morin N."/>
            <person name="Benotmane R."/>
            <person name="Lapidus A."/>
            <person name="McCorkle S."/>
            <person name="Monchy S."/>
            <person name="Taghavi S."/>
            <person name="van der Lelie N."/>
            <person name="Dunn J."/>
            <person name="Leys N."/>
            <person name="Mergeay M."/>
        </authorList>
    </citation>
    <scope>NUCLEOTIDE SEQUENCE</scope>
    <source>
        <strain evidence="2">CH34</strain>
        <plasmid evidence="2">pMOL28</plasmid>
    </source>
</reference>
<accession>Q5NUU3</accession>
<organism evidence="2 4">
    <name type="scientific">Cupriavidus metallidurans (strain ATCC 43123 / DSM 2839 / NBRC 102507 / CH34)</name>
    <name type="common">Ralstonia metallidurans</name>
    <dbReference type="NCBI Taxonomy" id="266264"/>
    <lineage>
        <taxon>Bacteria</taxon>
        <taxon>Pseudomonadati</taxon>
        <taxon>Pseudomonadota</taxon>
        <taxon>Betaproteobacteria</taxon>
        <taxon>Burkholderiales</taxon>
        <taxon>Burkholderiaceae</taxon>
        <taxon>Cupriavidus</taxon>
    </lineage>
</organism>
<reference evidence="3" key="2">
    <citation type="journal article" date="1996" name="Mol. Gen. Genet.">
        <title>Identification of a partition and replication region in the Alcaligenes eutrophus megaplasmid pMOL28.</title>
        <authorList>
            <person name="Taghavi S."/>
            <person name="Provoost A."/>
            <person name="Mergeay M."/>
            <person name="van der Lelie D."/>
        </authorList>
    </citation>
    <scope>NUCLEOTIDE SEQUENCE</scope>
    <source>
        <strain evidence="3">CH34</strain>
    </source>
</reference>
<dbReference type="EMBL" id="X90708">
    <property type="protein sequence ID" value="CAI30256.1"/>
    <property type="molecule type" value="Genomic_DNA"/>
</dbReference>
<reference evidence="3" key="7">
    <citation type="submission" date="2004-10" db="EMBL/GenBank/DDBJ databases">
        <title>Sequence and features of the Ralstonia metallidurans CH34 heavy metal plasmids pMOL28 and pMOL30.</title>
        <authorList>
            <person name="van der Lelie D."/>
            <person name="Monchy S."/>
            <person name="Taghavi S."/>
            <person name="McCorkle S."/>
            <person name="Dunn J."/>
            <person name="Benotmane M."/>
            <person name="Vallaeys T."/>
            <person name="Lapidus A."/>
            <person name="Mergeay M."/>
        </authorList>
    </citation>
    <scope>NUCLEOTIDE SEQUENCE</scope>
    <source>
        <strain evidence="3">CH34</strain>
        <plasmid evidence="3">pMOL28</plasmid>
    </source>
</reference>
<evidence type="ECO:0000313" key="2">
    <source>
        <dbReference type="EMBL" id="ABF13180.1"/>
    </source>
</evidence>
<dbReference type="HOGENOM" id="CLU_1004257_0_0_4"/>
<reference evidence="3" key="6">
    <citation type="journal article" date="2002" name="Arch. Microbiol.">
        <title>New genes involved in chromate resistance in Ralstonia metallidurans strain CH34.</title>
        <authorList>
            <person name="Juhnke S."/>
            <person name="Peitzsch N."/>
            <person name="Hubener N."/>
            <person name="Grosse C."/>
            <person name="Nies D.H."/>
        </authorList>
    </citation>
    <scope>NUCLEOTIDE SEQUENCE</scope>
    <source>
        <strain evidence="3">CH34</strain>
    </source>
</reference>
<reference evidence="3" key="3">
    <citation type="journal article" date="1997" name="Plasmid">
        <title>Genetic and physical maps of the Alcaligenes eutrophus CH34 megaplasmid pMOL28 and its derivative pMOL50 obtained after temperature-induced mutagenesis and mortality.</title>
        <authorList>
            <person name="Taghavi S."/>
            <person name="Mergeay M."/>
            <person name="van der Lelie D."/>
        </authorList>
    </citation>
    <scope>NUCLEOTIDE SEQUENCE</scope>
    <source>
        <strain evidence="3">CH34</strain>
    </source>
</reference>
<gene>
    <name evidence="2" type="primary">tolA</name>
    <name evidence="2" type="ordered locus">Rmet_6321</name>
    <name evidence="3" type="ORF">RMe0112</name>
</gene>
<feature type="coiled-coil region" evidence="1">
    <location>
        <begin position="147"/>
        <end position="270"/>
    </location>
</feature>
<reference evidence="4" key="9">
    <citation type="journal article" date="2010" name="PLoS ONE">
        <title>The complete genome sequence of Cupriavidus metallidurans strain CH34, a master survivalist in harsh and anthropogenic environments.</title>
        <authorList>
            <person name="Janssen P.J."/>
            <person name="Van Houdt R."/>
            <person name="Moors H."/>
            <person name="Monsieurs P."/>
            <person name="Morin N."/>
            <person name="Michaux A."/>
            <person name="Benotmane M.A."/>
            <person name="Leys N."/>
            <person name="Vallaeys T."/>
            <person name="Lapidus A."/>
            <person name="Monchy S."/>
            <person name="Medigue C."/>
            <person name="Taghavi S."/>
            <person name="McCorkle S."/>
            <person name="Dunn J."/>
            <person name="van der Lelie D."/>
            <person name="Mergeay M."/>
        </authorList>
    </citation>
    <scope>NUCLEOTIDE SEQUENCE [LARGE SCALE GENOMIC DNA]</scope>
    <source>
        <strain evidence="4">ATCC 43123 / DSM 2839 / NBRC 102507 / CH34</strain>
        <plasmid evidence="4">Plasmid pMOL28</plasmid>
    </source>
</reference>
<keyword evidence="1" id="KW-0175">Coiled coil</keyword>
<protein>
    <submittedName>
        <fullName evidence="2">DNA binding protein/ putative transport protein</fullName>
    </submittedName>
    <submittedName>
        <fullName evidence="3">Hypothetical TolA Transport Protein</fullName>
    </submittedName>
</protein>
<dbReference type="EMBL" id="CP000355">
    <property type="protein sequence ID" value="ABF13180.1"/>
    <property type="molecule type" value="Genomic_DNA"/>
</dbReference>